<proteinExistence type="predicted"/>
<dbReference type="AlphaFoldDB" id="A0A382S3G1"/>
<dbReference type="EMBL" id="UINC01125748">
    <property type="protein sequence ID" value="SVD03797.1"/>
    <property type="molecule type" value="Genomic_DNA"/>
</dbReference>
<reference evidence="1" key="1">
    <citation type="submission" date="2018-05" db="EMBL/GenBank/DDBJ databases">
        <authorList>
            <person name="Lanie J.A."/>
            <person name="Ng W.-L."/>
            <person name="Kazmierczak K.M."/>
            <person name="Andrzejewski T.M."/>
            <person name="Davidsen T.M."/>
            <person name="Wayne K.J."/>
            <person name="Tettelin H."/>
            <person name="Glass J.I."/>
            <person name="Rusch D."/>
            <person name="Podicherti R."/>
            <person name="Tsui H.-C.T."/>
            <person name="Winkler M.E."/>
        </authorList>
    </citation>
    <scope>NUCLEOTIDE SEQUENCE</scope>
</reference>
<evidence type="ECO:0000313" key="1">
    <source>
        <dbReference type="EMBL" id="SVD03797.1"/>
    </source>
</evidence>
<gene>
    <name evidence="1" type="ORF">METZ01_LOCUS356651</name>
</gene>
<accession>A0A382S3G1</accession>
<sequence length="29" mass="3229">MYAVAAGLHPEYTVSGDLKDLRDIEGEMF</sequence>
<name>A0A382S3G1_9ZZZZ</name>
<protein>
    <submittedName>
        <fullName evidence="1">Uncharacterized protein</fullName>
    </submittedName>
</protein>
<organism evidence="1">
    <name type="scientific">marine metagenome</name>
    <dbReference type="NCBI Taxonomy" id="408172"/>
    <lineage>
        <taxon>unclassified sequences</taxon>
        <taxon>metagenomes</taxon>
        <taxon>ecological metagenomes</taxon>
    </lineage>
</organism>